<reference evidence="8 9" key="1">
    <citation type="submission" date="2022-02" db="EMBL/GenBank/DDBJ databases">
        <title>Draft genome sequence of Mezorhizobium retamae strain IRAMC:0171 isolated from Retama raetam nodules.</title>
        <authorList>
            <person name="Bengaied R."/>
            <person name="Sbissi I."/>
            <person name="Huber K."/>
            <person name="Ghodbane F."/>
            <person name="Nouioui I."/>
            <person name="Tarhouni M."/>
            <person name="Gtari M."/>
        </authorList>
    </citation>
    <scope>NUCLEOTIDE SEQUENCE [LARGE SCALE GENOMIC DNA]</scope>
    <source>
        <strain evidence="8 9">IRAMC:0171</strain>
    </source>
</reference>
<evidence type="ECO:0000256" key="2">
    <source>
        <dbReference type="ARBA" id="ARBA00022617"/>
    </source>
</evidence>
<dbReference type="Pfam" id="PF02085">
    <property type="entry name" value="Cytochrom_CIII"/>
    <property type="match status" value="1"/>
</dbReference>
<evidence type="ECO:0000313" key="9">
    <source>
        <dbReference type="Proteomes" id="UP001201701"/>
    </source>
</evidence>
<keyword evidence="9" id="KW-1185">Reference proteome</keyword>
<comment type="caution">
    <text evidence="8">The sequence shown here is derived from an EMBL/GenBank/DDBJ whole genome shotgun (WGS) entry which is preliminary data.</text>
</comment>
<protein>
    <submittedName>
        <fullName evidence="8">Cytochrome c family protein</fullName>
    </submittedName>
</protein>
<feature type="domain" description="Class III cytochrome C" evidence="7">
    <location>
        <begin position="224"/>
        <end position="301"/>
    </location>
</feature>
<dbReference type="Gene3D" id="3.90.10.10">
    <property type="entry name" value="Cytochrome C3"/>
    <property type="match status" value="1"/>
</dbReference>
<feature type="transmembrane region" description="Helical" evidence="6">
    <location>
        <begin position="101"/>
        <end position="122"/>
    </location>
</feature>
<feature type="transmembrane region" description="Helical" evidence="6">
    <location>
        <begin position="38"/>
        <end position="59"/>
    </location>
</feature>
<feature type="transmembrane region" description="Helical" evidence="6">
    <location>
        <begin position="188"/>
        <end position="207"/>
    </location>
</feature>
<evidence type="ECO:0000256" key="6">
    <source>
        <dbReference type="SAM" id="Phobius"/>
    </source>
</evidence>
<dbReference type="InterPro" id="IPR036280">
    <property type="entry name" value="Multihaem_cyt_sf"/>
</dbReference>
<dbReference type="SUPFAM" id="SSF48695">
    <property type="entry name" value="Multiheme cytochromes"/>
    <property type="match status" value="1"/>
</dbReference>
<accession>A0ABS9QGH3</accession>
<proteinExistence type="predicted"/>
<keyword evidence="2" id="KW-0349">Heme</keyword>
<keyword evidence="1" id="KW-0813">Transport</keyword>
<evidence type="ECO:0000256" key="4">
    <source>
        <dbReference type="ARBA" id="ARBA00022982"/>
    </source>
</evidence>
<feature type="transmembrane region" description="Helical" evidence="6">
    <location>
        <begin position="71"/>
        <end position="95"/>
    </location>
</feature>
<evidence type="ECO:0000256" key="1">
    <source>
        <dbReference type="ARBA" id="ARBA00022448"/>
    </source>
</evidence>
<feature type="transmembrane region" description="Helical" evidence="6">
    <location>
        <begin position="143"/>
        <end position="176"/>
    </location>
</feature>
<gene>
    <name evidence="8" type="ORF">L4923_12995</name>
</gene>
<dbReference type="EMBL" id="JAKREW010000010">
    <property type="protein sequence ID" value="MCG7505933.1"/>
    <property type="molecule type" value="Genomic_DNA"/>
</dbReference>
<keyword evidence="6" id="KW-0472">Membrane</keyword>
<keyword evidence="4" id="KW-0249">Electron transport</keyword>
<keyword evidence="6" id="KW-1133">Transmembrane helix</keyword>
<organism evidence="8 9">
    <name type="scientific">Mesorhizobium retamae</name>
    <dbReference type="NCBI Taxonomy" id="2912854"/>
    <lineage>
        <taxon>Bacteria</taxon>
        <taxon>Pseudomonadati</taxon>
        <taxon>Pseudomonadota</taxon>
        <taxon>Alphaproteobacteria</taxon>
        <taxon>Hyphomicrobiales</taxon>
        <taxon>Phyllobacteriaceae</taxon>
        <taxon>Mesorhizobium</taxon>
    </lineage>
</organism>
<evidence type="ECO:0000259" key="7">
    <source>
        <dbReference type="Pfam" id="PF02085"/>
    </source>
</evidence>
<name>A0ABS9QGH3_9HYPH</name>
<evidence type="ECO:0000256" key="5">
    <source>
        <dbReference type="ARBA" id="ARBA00023004"/>
    </source>
</evidence>
<keyword evidence="5" id="KW-0408">Iron</keyword>
<evidence type="ECO:0000256" key="3">
    <source>
        <dbReference type="ARBA" id="ARBA00022723"/>
    </source>
</evidence>
<sequence length="303" mass="32861">MKLRAKWLQRLAGHAGRVGLLLLAGGAVVLLWQPTEAAWWAARLLGVAALLLISGTLFLRPAYGQRPWHRLFGWAALAALGGHVVVTTGFQPVFWRWLTPAMPLEIVAGIIALLAFLMVLLVQRSRTLRRRLGPFSSLSVHRTAGYLLIAAACTHITLVAGMAFSAAVGFLSGLAFLLVEGLLRERHVVRLAATLALFISAIAWLAIGSMAETRLAGLRQAPIDHARFLHTDHTGLACAGCHHNFVDRTGTENCLSCHKRLSVSEASRIDSMFHAFCSECHRADNRAGRKFGPIDDCNGCHGG</sequence>
<evidence type="ECO:0000313" key="8">
    <source>
        <dbReference type="EMBL" id="MCG7505933.1"/>
    </source>
</evidence>
<dbReference type="RefSeq" id="WP_239365591.1">
    <property type="nucleotide sequence ID" value="NZ_JAKREW010000010.1"/>
</dbReference>
<keyword evidence="6" id="KW-0812">Transmembrane</keyword>
<dbReference type="Proteomes" id="UP001201701">
    <property type="component" value="Unassembled WGS sequence"/>
</dbReference>
<keyword evidence="3" id="KW-0479">Metal-binding</keyword>
<feature type="transmembrane region" description="Helical" evidence="6">
    <location>
        <begin position="12"/>
        <end position="32"/>
    </location>
</feature>
<dbReference type="InterPro" id="IPR020942">
    <property type="entry name" value="Cyt_c_III_dom"/>
</dbReference>
<dbReference type="CDD" id="cd08168">
    <property type="entry name" value="Cytochrom_C3"/>
    <property type="match status" value="1"/>
</dbReference>